<evidence type="ECO:0000256" key="1">
    <source>
        <dbReference type="ARBA" id="ARBA00006066"/>
    </source>
</evidence>
<dbReference type="InterPro" id="IPR024078">
    <property type="entry name" value="LmbE-like_dom_sf"/>
</dbReference>
<dbReference type="EC" id="3.5.1.89" evidence="2"/>
<dbReference type="GO" id="GO:0000225">
    <property type="term" value="F:N-acetylglucosaminylphosphatidylinositol deacetylase activity"/>
    <property type="evidence" value="ECO:0007669"/>
    <property type="project" value="UniProtKB-EC"/>
</dbReference>
<name>A0A1Y2DGT7_9BASI</name>
<dbReference type="Gene3D" id="2.60.120.260">
    <property type="entry name" value="Galactose-binding domain-like"/>
    <property type="match status" value="2"/>
</dbReference>
<dbReference type="OrthoDB" id="2526946at2759"/>
<dbReference type="InterPro" id="IPR055826">
    <property type="entry name" value="DUF7402"/>
</dbReference>
<evidence type="ECO:0000313" key="4">
    <source>
        <dbReference type="EMBL" id="ORY58336.1"/>
    </source>
</evidence>
<sequence length="495" mass="51761">DIVAHPDDDLLFQSPDLLHDVQAGNCITGVYLTSGDSGYGSAYAQSRESGNEAAWAVMAGVDDVYAEFNATFGGQPVLVRTLVGAPQIQKVWVRLGDGGVDGSGYAVTGYMSLRDLWFGVIGSITNQPGTATYTLATLQQAVSEILLARQPDNVRSLDHLSDYDAGDHSDHLTVGRLTKAMADSYLPNANHTGYMGYPVSNLAPTLTAGSDDSNGKNDAFFVYSPYDSGECQSFALCKSAGRGEYFWLLRWWASGTTVGTTLTLTWSSAVSIARVILYDRPNLSDQITGGTLTYDDGSSTTFGALVNSGSATYVDLASPINSTTLVLTVTSVSSTTNSAGLAEIQALASSGVDLALNATAVASSQSDSTGQTADKAIDGEISGYMEDGTGSYWEEWASGTTVGTTLTLTWSSAINITQVVLYDRPNLSDQITGGMLTFDDGSSVTFGALVNDGSATDVNLTSAVTTSSLLLTVTSVSSTTSSAGLAEIEVFGWGR</sequence>
<dbReference type="InParanoid" id="A0A1Y2DGT7"/>
<dbReference type="AlphaFoldDB" id="A0A1Y2DGT7"/>
<protein>
    <recommendedName>
        <fullName evidence="2">N-acetylglucosaminylphosphatidylinositol deacetylase</fullName>
        <ecNumber evidence="2">3.5.1.89</ecNumber>
    </recommendedName>
</protein>
<comment type="caution">
    <text evidence="4">The sequence shown here is derived from an EMBL/GenBank/DDBJ whole genome shotgun (WGS) entry which is preliminary data.</text>
</comment>
<feature type="non-terminal residue" evidence="4">
    <location>
        <position position="1"/>
    </location>
</feature>
<dbReference type="STRING" id="106004.A0A1Y2DGT7"/>
<keyword evidence="5" id="KW-1185">Reference proteome</keyword>
<dbReference type="Pfam" id="PF02585">
    <property type="entry name" value="PIG-L"/>
    <property type="match status" value="1"/>
</dbReference>
<comment type="similarity">
    <text evidence="1">Belongs to the PIGL family.</text>
</comment>
<dbReference type="InterPro" id="IPR003737">
    <property type="entry name" value="GlcNAc_PI_deacetylase-related"/>
</dbReference>
<feature type="domain" description="DUF7402" evidence="3">
    <location>
        <begin position="353"/>
        <end position="491"/>
    </location>
</feature>
<dbReference type="Pfam" id="PF24135">
    <property type="entry name" value="DUF7402"/>
    <property type="match status" value="2"/>
</dbReference>
<dbReference type="Proteomes" id="UP000193467">
    <property type="component" value="Unassembled WGS sequence"/>
</dbReference>
<organism evidence="4 5">
    <name type="scientific">Leucosporidium creatinivorum</name>
    <dbReference type="NCBI Taxonomy" id="106004"/>
    <lineage>
        <taxon>Eukaryota</taxon>
        <taxon>Fungi</taxon>
        <taxon>Dikarya</taxon>
        <taxon>Basidiomycota</taxon>
        <taxon>Pucciniomycotina</taxon>
        <taxon>Microbotryomycetes</taxon>
        <taxon>Leucosporidiales</taxon>
        <taxon>Leucosporidium</taxon>
    </lineage>
</organism>
<reference evidence="4 5" key="1">
    <citation type="submission" date="2016-07" db="EMBL/GenBank/DDBJ databases">
        <title>Pervasive Adenine N6-methylation of Active Genes in Fungi.</title>
        <authorList>
            <consortium name="DOE Joint Genome Institute"/>
            <person name="Mondo S.J."/>
            <person name="Dannebaum R.O."/>
            <person name="Kuo R.C."/>
            <person name="Labutti K."/>
            <person name="Haridas S."/>
            <person name="Kuo A."/>
            <person name="Salamov A."/>
            <person name="Ahrendt S.R."/>
            <person name="Lipzen A."/>
            <person name="Sullivan W."/>
            <person name="Andreopoulos W.B."/>
            <person name="Clum A."/>
            <person name="Lindquist E."/>
            <person name="Daum C."/>
            <person name="Ramamoorthy G.K."/>
            <person name="Gryganskyi A."/>
            <person name="Culley D."/>
            <person name="Magnuson J.K."/>
            <person name="James T.Y."/>
            <person name="O'Malley M.A."/>
            <person name="Stajich J.E."/>
            <person name="Spatafora J.W."/>
            <person name="Visel A."/>
            <person name="Grigoriev I.V."/>
        </authorList>
    </citation>
    <scope>NUCLEOTIDE SEQUENCE [LARGE SCALE GENOMIC DNA]</scope>
    <source>
        <strain evidence="4 5">62-1032</strain>
    </source>
</reference>
<dbReference type="SUPFAM" id="SSF49785">
    <property type="entry name" value="Galactose-binding domain-like"/>
    <property type="match status" value="1"/>
</dbReference>
<evidence type="ECO:0000259" key="3">
    <source>
        <dbReference type="Pfam" id="PF24135"/>
    </source>
</evidence>
<evidence type="ECO:0000313" key="5">
    <source>
        <dbReference type="Proteomes" id="UP000193467"/>
    </source>
</evidence>
<feature type="domain" description="DUF7402" evidence="3">
    <location>
        <begin position="251"/>
        <end position="346"/>
    </location>
</feature>
<gene>
    <name evidence="4" type="ORF">BCR35DRAFT_271227</name>
</gene>
<evidence type="ECO:0000256" key="2">
    <source>
        <dbReference type="ARBA" id="ARBA00012176"/>
    </source>
</evidence>
<dbReference type="EMBL" id="MCGR01000079">
    <property type="protein sequence ID" value="ORY58336.1"/>
    <property type="molecule type" value="Genomic_DNA"/>
</dbReference>
<dbReference type="SUPFAM" id="SSF102588">
    <property type="entry name" value="LmbE-like"/>
    <property type="match status" value="1"/>
</dbReference>
<accession>A0A1Y2DGT7</accession>
<dbReference type="Gene3D" id="3.40.50.10320">
    <property type="entry name" value="LmbE-like"/>
    <property type="match status" value="1"/>
</dbReference>
<dbReference type="InterPro" id="IPR008979">
    <property type="entry name" value="Galactose-bd-like_sf"/>
</dbReference>
<proteinExistence type="inferred from homology"/>